<organism evidence="1 2">
    <name type="scientific">Mycolicibacter arupensis</name>
    <dbReference type="NCBI Taxonomy" id="342002"/>
    <lineage>
        <taxon>Bacteria</taxon>
        <taxon>Bacillati</taxon>
        <taxon>Actinomycetota</taxon>
        <taxon>Actinomycetes</taxon>
        <taxon>Mycobacteriales</taxon>
        <taxon>Mycobacteriaceae</taxon>
        <taxon>Mycolicibacter</taxon>
    </lineage>
</organism>
<dbReference type="RefSeq" id="WP_276760983.1">
    <property type="nucleotide sequence ID" value="NZ_SSGD01000065.1"/>
</dbReference>
<gene>
    <name evidence="1" type="ORF">E6Q54_12255</name>
</gene>
<sequence>MSATGDYLDTRYLGGAVELGCGFGEALADLGLTDWRWSDEHLLAVCGEVDRQLLLAPTATLKCPMGVAVIDLVPPMPMV</sequence>
<name>A0A5C7Y233_9MYCO</name>
<protein>
    <submittedName>
        <fullName evidence="1">Uncharacterized protein</fullName>
    </submittedName>
</protein>
<reference evidence="1 2" key="1">
    <citation type="submission" date="2018-09" db="EMBL/GenBank/DDBJ databases">
        <title>Metagenome Assembled Genomes from an Advanced Water Purification Facility.</title>
        <authorList>
            <person name="Stamps B.W."/>
            <person name="Spear J.R."/>
        </authorList>
    </citation>
    <scope>NUCLEOTIDE SEQUENCE [LARGE SCALE GENOMIC DNA]</scope>
    <source>
        <strain evidence="1">Bin_29_2</strain>
    </source>
</reference>
<accession>A0A5C7Y233</accession>
<evidence type="ECO:0000313" key="1">
    <source>
        <dbReference type="EMBL" id="TXI55652.1"/>
    </source>
</evidence>
<dbReference type="EMBL" id="SSGD01000065">
    <property type="protein sequence ID" value="TXI55652.1"/>
    <property type="molecule type" value="Genomic_DNA"/>
</dbReference>
<proteinExistence type="predicted"/>
<evidence type="ECO:0000313" key="2">
    <source>
        <dbReference type="Proteomes" id="UP000321797"/>
    </source>
</evidence>
<dbReference type="AlphaFoldDB" id="A0A5C7Y233"/>
<dbReference type="Proteomes" id="UP000321797">
    <property type="component" value="Unassembled WGS sequence"/>
</dbReference>
<comment type="caution">
    <text evidence="1">The sequence shown here is derived from an EMBL/GenBank/DDBJ whole genome shotgun (WGS) entry which is preliminary data.</text>
</comment>